<dbReference type="Gene3D" id="1.10.10.10">
    <property type="entry name" value="Winged helix-like DNA-binding domain superfamily/Winged helix DNA-binding domain"/>
    <property type="match status" value="1"/>
</dbReference>
<dbReference type="SUPFAM" id="SSF88946">
    <property type="entry name" value="Sigma2 domain of RNA polymerase sigma factors"/>
    <property type="match status" value="1"/>
</dbReference>
<feature type="domain" description="RNA polymerase sigma-70 region 2" evidence="6">
    <location>
        <begin position="26"/>
        <end position="94"/>
    </location>
</feature>
<dbReference type="InterPro" id="IPR013249">
    <property type="entry name" value="RNA_pol_sigma70_r4_t2"/>
</dbReference>
<dbReference type="Pfam" id="PF08281">
    <property type="entry name" value="Sigma70_r4_2"/>
    <property type="match status" value="1"/>
</dbReference>
<dbReference type="PANTHER" id="PTHR43133">
    <property type="entry name" value="RNA POLYMERASE ECF-TYPE SIGMA FACTO"/>
    <property type="match status" value="1"/>
</dbReference>
<evidence type="ECO:0000259" key="7">
    <source>
        <dbReference type="Pfam" id="PF08281"/>
    </source>
</evidence>
<dbReference type="InterPro" id="IPR013324">
    <property type="entry name" value="RNA_pol_sigma_r3/r4-like"/>
</dbReference>
<evidence type="ECO:0000256" key="1">
    <source>
        <dbReference type="ARBA" id="ARBA00010641"/>
    </source>
</evidence>
<protein>
    <submittedName>
        <fullName evidence="8">Sigma-70 family RNA polymerase sigma factor</fullName>
    </submittedName>
</protein>
<feature type="domain" description="RNA polymerase sigma factor 70 region 4 type 2" evidence="7">
    <location>
        <begin position="114"/>
        <end position="166"/>
    </location>
</feature>
<keyword evidence="2" id="KW-0805">Transcription regulation</keyword>
<keyword evidence="4" id="KW-0238">DNA-binding</keyword>
<dbReference type="RefSeq" id="WP_264485081.1">
    <property type="nucleotide sequence ID" value="NZ_JAPDDT010000001.1"/>
</dbReference>
<keyword evidence="9" id="KW-1185">Reference proteome</keyword>
<dbReference type="EMBL" id="JAPDDT010000001">
    <property type="protein sequence ID" value="MCW1920972.1"/>
    <property type="molecule type" value="Genomic_DNA"/>
</dbReference>
<keyword evidence="5" id="KW-0804">Transcription</keyword>
<dbReference type="SUPFAM" id="SSF88659">
    <property type="entry name" value="Sigma3 and sigma4 domains of RNA polymerase sigma factors"/>
    <property type="match status" value="1"/>
</dbReference>
<dbReference type="Proteomes" id="UP001320876">
    <property type="component" value="Unassembled WGS sequence"/>
</dbReference>
<proteinExistence type="inferred from homology"/>
<evidence type="ECO:0000256" key="4">
    <source>
        <dbReference type="ARBA" id="ARBA00023125"/>
    </source>
</evidence>
<evidence type="ECO:0000313" key="8">
    <source>
        <dbReference type="EMBL" id="MCW1920972.1"/>
    </source>
</evidence>
<evidence type="ECO:0000256" key="3">
    <source>
        <dbReference type="ARBA" id="ARBA00023082"/>
    </source>
</evidence>
<dbReference type="Pfam" id="PF04542">
    <property type="entry name" value="Sigma70_r2"/>
    <property type="match status" value="1"/>
</dbReference>
<evidence type="ECO:0000256" key="2">
    <source>
        <dbReference type="ARBA" id="ARBA00023015"/>
    </source>
</evidence>
<dbReference type="PANTHER" id="PTHR43133:SF8">
    <property type="entry name" value="RNA POLYMERASE SIGMA FACTOR HI_1459-RELATED"/>
    <property type="match status" value="1"/>
</dbReference>
<comment type="caution">
    <text evidence="8">The sequence shown here is derived from an EMBL/GenBank/DDBJ whole genome shotgun (WGS) entry which is preliminary data.</text>
</comment>
<reference evidence="8 9" key="1">
    <citation type="submission" date="2022-10" db="EMBL/GenBank/DDBJ databases">
        <title>Luteolibacter arcticus strain CCTCC AB 2014275, whole genome shotgun sequencing project.</title>
        <authorList>
            <person name="Zhao G."/>
            <person name="Shen L."/>
        </authorList>
    </citation>
    <scope>NUCLEOTIDE SEQUENCE [LARGE SCALE GENOMIC DNA]</scope>
    <source>
        <strain evidence="8 9">CCTCC AB 2014275</strain>
    </source>
</reference>
<organism evidence="8 9">
    <name type="scientific">Luteolibacter arcticus</name>
    <dbReference type="NCBI Taxonomy" id="1581411"/>
    <lineage>
        <taxon>Bacteria</taxon>
        <taxon>Pseudomonadati</taxon>
        <taxon>Verrucomicrobiota</taxon>
        <taxon>Verrucomicrobiia</taxon>
        <taxon>Verrucomicrobiales</taxon>
        <taxon>Verrucomicrobiaceae</taxon>
        <taxon>Luteolibacter</taxon>
    </lineage>
</organism>
<keyword evidence="3" id="KW-0731">Sigma factor</keyword>
<dbReference type="NCBIfam" id="TIGR02937">
    <property type="entry name" value="sigma70-ECF"/>
    <property type="match status" value="1"/>
</dbReference>
<dbReference type="InterPro" id="IPR013325">
    <property type="entry name" value="RNA_pol_sigma_r2"/>
</dbReference>
<accession>A0ABT3GBG7</accession>
<dbReference type="InterPro" id="IPR039425">
    <property type="entry name" value="RNA_pol_sigma-70-like"/>
</dbReference>
<evidence type="ECO:0000256" key="5">
    <source>
        <dbReference type="ARBA" id="ARBA00023163"/>
    </source>
</evidence>
<sequence>MPEEKDDRSLLEWFRDTRSEPAFTELVRRHLPLVFQVAHRRLGSAALAEEAAQHAFARLAIKAAAVARHPERLRAWLHRTAYFEASTLARKETRLSRLPLQPEPEAMNRPEIYDRLDEALDKLPELDRELVLRHCCGGEDYRQMATAVGKSEAACQKRVERALARLAQGLSGTRTTAAVVAAFAVSSAKLPAAEQVAAAALKQQAMGGAVAGAISGTKVAACAALALAGGALGWQGERKPLPPPVVVSAPASISETSSPKTVAQPTGIALAPRPVRMERSLDQVLESILAGRLAPLVEFLPQATVADLRAIMAEDDIGDLSEGMGTFGTAYNLAARRWVELKPASAFEYGLDRSSSLATRMLVRWLEIDSKAAAAAFLAMPSVDRQTLARDILRQNDDVAGLLAAIDPSVAWAIEDEGHLYPNPVLKYEKAHRLVEALLKRKPEDEPKVGELEEIHMAFWQLAQKDRQQAIKHAGALPWPVLRAQMLTVVGQPPASETLPPGKIRTETVSRETGQLAATDPEAVIRHLQSTPPGPERDAIYEVISSGLSAKDPWRLLETVRSLEGSFNTYHLAPALSFAAKEDPQRALALLPDHSARFTHYRGIRGLADDVLSGWLEKDAPAAIRWAAEADIWLGTEELGKATCTPEALLELFSDENASVRTMARNALHQHLEAGLGDGTAQGLLDKIPREAADDMLKWIAADACGRGSYEEAMNIAALASAEAREQELLPQMALRALRDDSAAAVEWLKSLPPADRRAAVGGLQRLVGNPSYGGGDVPQIREALQQIAP</sequence>
<dbReference type="InterPro" id="IPR014284">
    <property type="entry name" value="RNA_pol_sigma-70_dom"/>
</dbReference>
<dbReference type="InterPro" id="IPR007627">
    <property type="entry name" value="RNA_pol_sigma70_r2"/>
</dbReference>
<dbReference type="Gene3D" id="1.10.1740.10">
    <property type="match status" value="1"/>
</dbReference>
<comment type="similarity">
    <text evidence="1">Belongs to the sigma-70 factor family. ECF subfamily.</text>
</comment>
<dbReference type="InterPro" id="IPR036388">
    <property type="entry name" value="WH-like_DNA-bd_sf"/>
</dbReference>
<name>A0ABT3GBG7_9BACT</name>
<evidence type="ECO:0000259" key="6">
    <source>
        <dbReference type="Pfam" id="PF04542"/>
    </source>
</evidence>
<evidence type="ECO:0000313" key="9">
    <source>
        <dbReference type="Proteomes" id="UP001320876"/>
    </source>
</evidence>
<gene>
    <name evidence="8" type="ORF">OKA05_00300</name>
</gene>